<proteinExistence type="inferred from homology"/>
<dbReference type="PANTHER" id="PTHR16943:SF8">
    <property type="entry name" value="2-METHYLCITRATE DEHYDRATASE"/>
    <property type="match status" value="1"/>
</dbReference>
<dbReference type="RefSeq" id="WP_142539606.1">
    <property type="nucleotide sequence ID" value="NZ_BMIE01000001.1"/>
</dbReference>
<dbReference type="InterPro" id="IPR045337">
    <property type="entry name" value="MmgE_PrpD_C"/>
</dbReference>
<dbReference type="AlphaFoldDB" id="A0A544T2Y3"/>
<organism evidence="4 5">
    <name type="scientific">Psychrobacillus lasiicapitis</name>
    <dbReference type="NCBI Taxonomy" id="1636719"/>
    <lineage>
        <taxon>Bacteria</taxon>
        <taxon>Bacillati</taxon>
        <taxon>Bacillota</taxon>
        <taxon>Bacilli</taxon>
        <taxon>Bacillales</taxon>
        <taxon>Bacillaceae</taxon>
        <taxon>Psychrobacillus</taxon>
    </lineage>
</organism>
<evidence type="ECO:0000259" key="3">
    <source>
        <dbReference type="Pfam" id="PF19305"/>
    </source>
</evidence>
<reference evidence="4 5" key="1">
    <citation type="submission" date="2019-05" db="EMBL/GenBank/DDBJ databases">
        <title>Psychrobacillus vulpis sp. nov., a new species isolated from feces of a red fox that inhabits in The Tablas de Daimiel Natural Park, Albacete, Spain.</title>
        <authorList>
            <person name="Rodriguez M."/>
            <person name="Reina J.C."/>
            <person name="Bejar V."/>
            <person name="Llamas I."/>
        </authorList>
    </citation>
    <scope>NUCLEOTIDE SEQUENCE [LARGE SCALE GENOMIC DNA]</scope>
    <source>
        <strain evidence="4 5">NEAU-3TGS17</strain>
    </source>
</reference>
<evidence type="ECO:0000313" key="5">
    <source>
        <dbReference type="Proteomes" id="UP000317316"/>
    </source>
</evidence>
<protein>
    <submittedName>
        <fullName evidence="4">MmgE/PrpD family protein</fullName>
    </submittedName>
</protein>
<dbReference type="Proteomes" id="UP000317316">
    <property type="component" value="Unassembled WGS sequence"/>
</dbReference>
<dbReference type="Gene3D" id="1.10.4100.10">
    <property type="entry name" value="2-methylcitrate dehydratase PrpD"/>
    <property type="match status" value="1"/>
</dbReference>
<feature type="domain" description="MmgE/PrpD C-terminal" evidence="3">
    <location>
        <begin position="274"/>
        <end position="436"/>
    </location>
</feature>
<sequence>MQKKFLEQMADYIGSVSYESLGTEIIEISKLAIIDTIAVALAGWNEPSVEVVKKTYMKKSTNYAMASIWGELEKVPLEYAALINGTATHALDFDDVTPTILAHPSAPIVASIFTLGEYLEKSMKDILAAYVVGTEVMITIGKVMGFKHYDLGWHSTSTLGTIGATAACGHLMRFNKEKLQNAIAISASMAGGLQKNFGTMTKPLHVGLAAQHSIQAVLLAEEGLTANKEIFEERGFFQAYTGSDPFVHLSKNMQNTIFGGQHDYEINGLSVKKFPCCYLTHRFIDGMLEIRKENNLKLSEVVEINVSVPPNGLTALIHHKPKTGLQGKFSAEYTCLAALEDGEIQLNSFTDSMVQRDKIQKLFGIVQLSEYEGEITDSEEIEKLPVYVSVVTKEGKVIEKEVKHAPGSKGKPMNLEEYEAKWSDCLTFAYGDEVDSKQKSKMEHFFQQGLEMEKLHSLKEWIENIKGFMSESKEERIV</sequence>
<evidence type="ECO:0000259" key="2">
    <source>
        <dbReference type="Pfam" id="PF03972"/>
    </source>
</evidence>
<evidence type="ECO:0000313" key="4">
    <source>
        <dbReference type="EMBL" id="TQR11822.1"/>
    </source>
</evidence>
<dbReference type="InterPro" id="IPR005656">
    <property type="entry name" value="MmgE_PrpD"/>
</dbReference>
<dbReference type="Gene3D" id="3.30.1330.120">
    <property type="entry name" value="2-methylcitrate dehydratase PrpD"/>
    <property type="match status" value="1"/>
</dbReference>
<gene>
    <name evidence="4" type="ORF">FG382_14515</name>
</gene>
<accession>A0A544T2Y3</accession>
<dbReference type="InterPro" id="IPR042188">
    <property type="entry name" value="MmgE/PrpD_sf_2"/>
</dbReference>
<dbReference type="InterPro" id="IPR036148">
    <property type="entry name" value="MmgE/PrpD_sf"/>
</dbReference>
<dbReference type="InterPro" id="IPR045336">
    <property type="entry name" value="MmgE_PrpD_N"/>
</dbReference>
<dbReference type="InterPro" id="IPR042183">
    <property type="entry name" value="MmgE/PrpD_sf_1"/>
</dbReference>
<dbReference type="PANTHER" id="PTHR16943">
    <property type="entry name" value="2-METHYLCITRATE DEHYDRATASE-RELATED"/>
    <property type="match status" value="1"/>
</dbReference>
<comment type="similarity">
    <text evidence="1">Belongs to the PrpD family.</text>
</comment>
<dbReference type="OrthoDB" id="9795089at2"/>
<feature type="domain" description="MmgE/PrpD N-terminal" evidence="2">
    <location>
        <begin position="7"/>
        <end position="246"/>
    </location>
</feature>
<name>A0A544T2Y3_9BACI</name>
<evidence type="ECO:0000256" key="1">
    <source>
        <dbReference type="ARBA" id="ARBA00006174"/>
    </source>
</evidence>
<dbReference type="GO" id="GO:0016829">
    <property type="term" value="F:lyase activity"/>
    <property type="evidence" value="ECO:0007669"/>
    <property type="project" value="InterPro"/>
</dbReference>
<dbReference type="Pfam" id="PF03972">
    <property type="entry name" value="MmgE_PrpD_N"/>
    <property type="match status" value="1"/>
</dbReference>
<dbReference type="EMBL" id="VDGH01000008">
    <property type="protein sequence ID" value="TQR11822.1"/>
    <property type="molecule type" value="Genomic_DNA"/>
</dbReference>
<comment type="caution">
    <text evidence="4">The sequence shown here is derived from an EMBL/GenBank/DDBJ whole genome shotgun (WGS) entry which is preliminary data.</text>
</comment>
<keyword evidence="5" id="KW-1185">Reference proteome</keyword>
<dbReference type="Pfam" id="PF19305">
    <property type="entry name" value="MmgE_PrpD_C"/>
    <property type="match status" value="1"/>
</dbReference>
<dbReference type="SUPFAM" id="SSF103378">
    <property type="entry name" value="2-methylcitrate dehydratase PrpD"/>
    <property type="match status" value="1"/>
</dbReference>